<evidence type="ECO:0000313" key="2">
    <source>
        <dbReference type="Proteomes" id="UP000518892"/>
    </source>
</evidence>
<evidence type="ECO:0008006" key="3">
    <source>
        <dbReference type="Google" id="ProtNLM"/>
    </source>
</evidence>
<dbReference type="InterPro" id="IPR011051">
    <property type="entry name" value="RmlC_Cupin_sf"/>
</dbReference>
<sequence length="312" mass="35128">MKMTESRETVEERGVRGKGYPFHITQEEDRELRRKAARAVPAAVINQASFFDEYVQQLMIPPVVMDMVRKAENMRLAPWEVAAMRKHLAPAEVSGDKVGLLRKILQFKACADKTHPPYIRVACTGSSEYDYLALEDGHVLSLPEGKDVGSPVVLEIWPAQHYSPIHSHGDTTGIVFCLAGQLDVMLYDSLDWNARKLGLITLSPGQCAWLSKDTYAVHRVYCPLNGGEGTTGPGFMNSTEEFGASFHVYLNEDETAMVPHDHHHHDHHHEKHHSRKAFDFIDEKSKKKGTFKTHSDLSWSVLRSVLADTDID</sequence>
<dbReference type="Gene3D" id="2.60.120.10">
    <property type="entry name" value="Jelly Rolls"/>
    <property type="match status" value="1"/>
</dbReference>
<evidence type="ECO:0000313" key="1">
    <source>
        <dbReference type="EMBL" id="MBB3231329.1"/>
    </source>
</evidence>
<organism evidence="1 2">
    <name type="scientific">Halomonas stenophila</name>
    <dbReference type="NCBI Taxonomy" id="795312"/>
    <lineage>
        <taxon>Bacteria</taxon>
        <taxon>Pseudomonadati</taxon>
        <taxon>Pseudomonadota</taxon>
        <taxon>Gammaproteobacteria</taxon>
        <taxon>Oceanospirillales</taxon>
        <taxon>Halomonadaceae</taxon>
        <taxon>Halomonas</taxon>
    </lineage>
</organism>
<comment type="caution">
    <text evidence="1">The sequence shown here is derived from an EMBL/GenBank/DDBJ whole genome shotgun (WGS) entry which is preliminary data.</text>
</comment>
<dbReference type="Proteomes" id="UP000518892">
    <property type="component" value="Unassembled WGS sequence"/>
</dbReference>
<proteinExistence type="predicted"/>
<dbReference type="EMBL" id="JACHXR010000005">
    <property type="protein sequence ID" value="MBB3231329.1"/>
    <property type="molecule type" value="Genomic_DNA"/>
</dbReference>
<name>A0A7W5ETT6_9GAMM</name>
<dbReference type="InterPro" id="IPR014710">
    <property type="entry name" value="RmlC-like_jellyroll"/>
</dbReference>
<dbReference type="RefSeq" id="WP_183383813.1">
    <property type="nucleotide sequence ID" value="NZ_JACHXR010000005.1"/>
</dbReference>
<keyword evidence="2" id="KW-1185">Reference proteome</keyword>
<gene>
    <name evidence="1" type="ORF">FHR97_002184</name>
</gene>
<protein>
    <recommendedName>
        <fullName evidence="3">Cysteine dioxygenase</fullName>
    </recommendedName>
</protein>
<dbReference type="SUPFAM" id="SSF51182">
    <property type="entry name" value="RmlC-like cupins"/>
    <property type="match status" value="1"/>
</dbReference>
<dbReference type="AlphaFoldDB" id="A0A7W5ETT6"/>
<accession>A0A7W5ETT6</accession>
<reference evidence="1 2" key="1">
    <citation type="submission" date="2020-08" db="EMBL/GenBank/DDBJ databases">
        <title>Genomic Encyclopedia of Type Strains, Phase III (KMG-III): the genomes of soil and plant-associated and newly described type strains.</title>
        <authorList>
            <person name="Whitman W."/>
        </authorList>
    </citation>
    <scope>NUCLEOTIDE SEQUENCE [LARGE SCALE GENOMIC DNA]</scope>
    <source>
        <strain evidence="1 2">CECT 7744</strain>
    </source>
</reference>